<sequence>MKIALRHDIDYVFGLRKGLPKMISIEESFNVKSTLFIRADLLTKSSDVEYLRGLEKRGWEIGLHLANTIDIKAARQELKHLQSLGFSIKGVTPCGKRGSPGFKGDITWSVMDSLGLEYMLVRSSLKPQFKAKTKIFPYPQLPSIDNFYIRNFGERRGFEKLVTDIDEILKNKGGVCLLSHPEYFYASVGVLLPRSIRRINRLVIKPVFTVLRKRLLTKTYINLLERYGKICCPLIDCINASRLQQET</sequence>
<protein>
    <recommendedName>
        <fullName evidence="3">NodB homology domain-containing protein</fullName>
    </recommendedName>
</protein>
<dbReference type="Proteomes" id="UP000272051">
    <property type="component" value="Unassembled WGS sequence"/>
</dbReference>
<evidence type="ECO:0000313" key="1">
    <source>
        <dbReference type="EMBL" id="RLE48772.1"/>
    </source>
</evidence>
<name>A0A497ENW5_9CREN</name>
<proteinExistence type="predicted"/>
<organism evidence="1 2">
    <name type="scientific">Thermoproteota archaeon</name>
    <dbReference type="NCBI Taxonomy" id="2056631"/>
    <lineage>
        <taxon>Archaea</taxon>
        <taxon>Thermoproteota</taxon>
    </lineage>
</organism>
<dbReference type="GO" id="GO:0005975">
    <property type="term" value="P:carbohydrate metabolic process"/>
    <property type="evidence" value="ECO:0007669"/>
    <property type="project" value="InterPro"/>
</dbReference>
<dbReference type="EMBL" id="QMQX01000238">
    <property type="protein sequence ID" value="RLE48772.1"/>
    <property type="molecule type" value="Genomic_DNA"/>
</dbReference>
<evidence type="ECO:0000313" key="2">
    <source>
        <dbReference type="Proteomes" id="UP000272051"/>
    </source>
</evidence>
<comment type="caution">
    <text evidence="1">The sequence shown here is derived from an EMBL/GenBank/DDBJ whole genome shotgun (WGS) entry which is preliminary data.</text>
</comment>
<reference evidence="1 2" key="1">
    <citation type="submission" date="2018-06" db="EMBL/GenBank/DDBJ databases">
        <title>Extensive metabolic versatility and redundancy in microbially diverse, dynamic hydrothermal sediments.</title>
        <authorList>
            <person name="Dombrowski N."/>
            <person name="Teske A."/>
            <person name="Baker B.J."/>
        </authorList>
    </citation>
    <scope>NUCLEOTIDE SEQUENCE [LARGE SCALE GENOMIC DNA]</scope>
    <source>
        <strain evidence="1">B34_G17</strain>
    </source>
</reference>
<dbReference type="AlphaFoldDB" id="A0A497ENW5"/>
<dbReference type="InterPro" id="IPR011330">
    <property type="entry name" value="Glyco_hydro/deAcase_b/a-brl"/>
</dbReference>
<dbReference type="Gene3D" id="3.20.20.370">
    <property type="entry name" value="Glycoside hydrolase/deacetylase"/>
    <property type="match status" value="1"/>
</dbReference>
<gene>
    <name evidence="1" type="ORF">DRJ33_08755</name>
</gene>
<dbReference type="SUPFAM" id="SSF88713">
    <property type="entry name" value="Glycoside hydrolase/deacetylase"/>
    <property type="match status" value="1"/>
</dbReference>
<evidence type="ECO:0008006" key="3">
    <source>
        <dbReference type="Google" id="ProtNLM"/>
    </source>
</evidence>
<accession>A0A497ENW5</accession>